<reference evidence="3" key="1">
    <citation type="submission" date="2010-08" db="EMBL/GenBank/DDBJ databases">
        <authorList>
            <consortium name="Caenorhabditis japonica Sequencing Consortium"/>
            <person name="Wilson R.K."/>
        </authorList>
    </citation>
    <scope>NUCLEOTIDE SEQUENCE [LARGE SCALE GENOMIC DNA]</scope>
    <source>
        <strain evidence="3">DF5081</strain>
    </source>
</reference>
<proteinExistence type="predicted"/>
<protein>
    <submittedName>
        <fullName evidence="2">Uncharacterized protein</fullName>
    </submittedName>
</protein>
<accession>A0A8R1EGB6</accession>
<dbReference type="Proteomes" id="UP000005237">
    <property type="component" value="Unassembled WGS sequence"/>
</dbReference>
<name>A0A8R1EGB6_CAEJA</name>
<reference evidence="2" key="2">
    <citation type="submission" date="2022-06" db="UniProtKB">
        <authorList>
            <consortium name="EnsemblMetazoa"/>
        </authorList>
    </citation>
    <scope>IDENTIFICATION</scope>
    <source>
        <strain evidence="2">DF5081</strain>
    </source>
</reference>
<feature type="region of interest" description="Disordered" evidence="1">
    <location>
        <begin position="1"/>
        <end position="129"/>
    </location>
</feature>
<keyword evidence="3" id="KW-1185">Reference proteome</keyword>
<sequence>MSHKHTKKDKKHHHHNNNVAPSCIMAEKKGGKKKGKSNDKRHKKKTDSLRRAKSGTRLHDFFSKTNILLTRKEDEMAPSKMPSDAAVNVNAEQSSAPTKHQKSLESPAHTPITAVSPQPQSAPEMSAPPKWKAEDVALKYIEKLDAAMARLEFVDVCGSTQV</sequence>
<feature type="compositionally biased region" description="Basic residues" evidence="1">
    <location>
        <begin position="1"/>
        <end position="16"/>
    </location>
</feature>
<evidence type="ECO:0000256" key="1">
    <source>
        <dbReference type="SAM" id="MobiDB-lite"/>
    </source>
</evidence>
<dbReference type="EnsemblMetazoa" id="CJA35242.1">
    <property type="protein sequence ID" value="CJA35242.1"/>
    <property type="gene ID" value="WBGene00211089"/>
</dbReference>
<dbReference type="AlphaFoldDB" id="A0A8R1EGB6"/>
<feature type="compositionally biased region" description="Polar residues" evidence="1">
    <location>
        <begin position="113"/>
        <end position="123"/>
    </location>
</feature>
<evidence type="ECO:0000313" key="3">
    <source>
        <dbReference type="Proteomes" id="UP000005237"/>
    </source>
</evidence>
<feature type="compositionally biased region" description="Basic residues" evidence="1">
    <location>
        <begin position="30"/>
        <end position="56"/>
    </location>
</feature>
<evidence type="ECO:0000313" key="2">
    <source>
        <dbReference type="EnsemblMetazoa" id="CJA35242.1"/>
    </source>
</evidence>
<organism evidence="2 3">
    <name type="scientific">Caenorhabditis japonica</name>
    <dbReference type="NCBI Taxonomy" id="281687"/>
    <lineage>
        <taxon>Eukaryota</taxon>
        <taxon>Metazoa</taxon>
        <taxon>Ecdysozoa</taxon>
        <taxon>Nematoda</taxon>
        <taxon>Chromadorea</taxon>
        <taxon>Rhabditida</taxon>
        <taxon>Rhabditina</taxon>
        <taxon>Rhabditomorpha</taxon>
        <taxon>Rhabditoidea</taxon>
        <taxon>Rhabditidae</taxon>
        <taxon>Peloderinae</taxon>
        <taxon>Caenorhabditis</taxon>
    </lineage>
</organism>